<gene>
    <name evidence="1" type="ORF">BUALT_Bualt07G0084100</name>
</gene>
<name>A0AAV6XK24_9LAMI</name>
<dbReference type="AlphaFoldDB" id="A0AAV6XK24"/>
<dbReference type="Proteomes" id="UP000826271">
    <property type="component" value="Unassembled WGS sequence"/>
</dbReference>
<keyword evidence="2" id="KW-1185">Reference proteome</keyword>
<reference evidence="1" key="1">
    <citation type="submission" date="2019-10" db="EMBL/GenBank/DDBJ databases">
        <authorList>
            <person name="Zhang R."/>
            <person name="Pan Y."/>
            <person name="Wang J."/>
            <person name="Ma R."/>
            <person name="Yu S."/>
        </authorList>
    </citation>
    <scope>NUCLEOTIDE SEQUENCE</scope>
    <source>
        <strain evidence="1">LA-IB0</strain>
        <tissue evidence="1">Leaf</tissue>
    </source>
</reference>
<evidence type="ECO:0000313" key="2">
    <source>
        <dbReference type="Proteomes" id="UP000826271"/>
    </source>
</evidence>
<protein>
    <submittedName>
        <fullName evidence="1">Uncharacterized protein</fullName>
    </submittedName>
</protein>
<comment type="caution">
    <text evidence="1">The sequence shown here is derived from an EMBL/GenBank/DDBJ whole genome shotgun (WGS) entry which is preliminary data.</text>
</comment>
<sequence>MFPDDHHRHREVNVHHHKSKTAIAIVKSMQMNTITQTGEYEIKWLEINLGSIILRYFAPPYKLYVTLKEDEDVVNTCRLHKRLKLPILDMSSKVSQLNPEAKTTIMEGNTLGPLSWGTIGTSEEPHAVQIWLRNTLVVQNYLM</sequence>
<organism evidence="1 2">
    <name type="scientific">Buddleja alternifolia</name>
    <dbReference type="NCBI Taxonomy" id="168488"/>
    <lineage>
        <taxon>Eukaryota</taxon>
        <taxon>Viridiplantae</taxon>
        <taxon>Streptophyta</taxon>
        <taxon>Embryophyta</taxon>
        <taxon>Tracheophyta</taxon>
        <taxon>Spermatophyta</taxon>
        <taxon>Magnoliopsida</taxon>
        <taxon>eudicotyledons</taxon>
        <taxon>Gunneridae</taxon>
        <taxon>Pentapetalae</taxon>
        <taxon>asterids</taxon>
        <taxon>lamiids</taxon>
        <taxon>Lamiales</taxon>
        <taxon>Scrophulariaceae</taxon>
        <taxon>Buddlejeae</taxon>
        <taxon>Buddleja</taxon>
    </lineage>
</organism>
<proteinExistence type="predicted"/>
<dbReference type="EMBL" id="WHWC01000007">
    <property type="protein sequence ID" value="KAG8379395.1"/>
    <property type="molecule type" value="Genomic_DNA"/>
</dbReference>
<evidence type="ECO:0000313" key="1">
    <source>
        <dbReference type="EMBL" id="KAG8379395.1"/>
    </source>
</evidence>
<accession>A0AAV6XK24</accession>